<evidence type="ECO:0000313" key="3">
    <source>
        <dbReference type="Proteomes" id="UP000008220"/>
    </source>
</evidence>
<accession>A0Q086</accession>
<feature type="transmembrane region" description="Helical" evidence="1">
    <location>
        <begin position="6"/>
        <end position="26"/>
    </location>
</feature>
<keyword evidence="1" id="KW-0812">Transmembrane</keyword>
<keyword evidence="3" id="KW-1185">Reference proteome</keyword>
<dbReference type="PATRIC" id="fig|386415.7.peg.1067"/>
<protein>
    <submittedName>
        <fullName evidence="2">Uncharacterized protein</fullName>
    </submittedName>
</protein>
<sequence length="138" mass="16360">MSKKFRNNLILFCMIFMLIGTFFICYKQKKLLNKSKSNLYIMTSSKMKNLKNKNYDIKYEKIIGKIKENPCIKIKKAINNNDSKMFSMNLEFIGTLEQLEKFIDGIKKSHNLYEMESIKLTAYDHKLYKGYIVLNITI</sequence>
<organism evidence="2 3">
    <name type="scientific">Clostridium novyi (strain NT)</name>
    <dbReference type="NCBI Taxonomy" id="386415"/>
    <lineage>
        <taxon>Bacteria</taxon>
        <taxon>Bacillati</taxon>
        <taxon>Bacillota</taxon>
        <taxon>Clostridia</taxon>
        <taxon>Eubacteriales</taxon>
        <taxon>Clostridiaceae</taxon>
        <taxon>Clostridium</taxon>
    </lineage>
</organism>
<dbReference type="RefSeq" id="WP_011722042.1">
    <property type="nucleotide sequence ID" value="NC_008593.1"/>
</dbReference>
<gene>
    <name evidence="2" type="ordered locus">NT01CX_1965</name>
</gene>
<dbReference type="KEGG" id="cno:NT01CX_1965"/>
<evidence type="ECO:0000256" key="1">
    <source>
        <dbReference type="SAM" id="Phobius"/>
    </source>
</evidence>
<dbReference type="eggNOG" id="ENOG5032771">
    <property type="taxonomic scope" value="Bacteria"/>
</dbReference>
<dbReference type="STRING" id="386415.NT01CX_1965"/>
<keyword evidence="1" id="KW-0472">Membrane</keyword>
<reference evidence="2 3" key="1">
    <citation type="journal article" date="2006" name="Nat. Biotechnol.">
        <title>The genome and transcriptomes of the anti-tumor agent Clostridium novyi-NT.</title>
        <authorList>
            <person name="Bettegowda C."/>
            <person name="Huang X."/>
            <person name="Lin J."/>
            <person name="Cheong I."/>
            <person name="Kohli M."/>
            <person name="Szabo S.A."/>
            <person name="Zhang X."/>
            <person name="Diaz L.A. Jr."/>
            <person name="Velculescu V.E."/>
            <person name="Parmigiani G."/>
            <person name="Kinzler K.W."/>
            <person name="Vogelstein B."/>
            <person name="Zhou S."/>
        </authorList>
    </citation>
    <scope>NUCLEOTIDE SEQUENCE [LARGE SCALE GENOMIC DNA]</scope>
    <source>
        <strain evidence="2 3">NT</strain>
    </source>
</reference>
<dbReference type="AlphaFoldDB" id="A0Q086"/>
<keyword evidence="1" id="KW-1133">Transmembrane helix</keyword>
<dbReference type="HOGENOM" id="CLU_1851618_0_0_9"/>
<proteinExistence type="predicted"/>
<evidence type="ECO:0000313" key="2">
    <source>
        <dbReference type="EMBL" id="ABK61745.1"/>
    </source>
</evidence>
<dbReference type="Proteomes" id="UP000008220">
    <property type="component" value="Chromosome"/>
</dbReference>
<name>A0Q086_CLONN</name>
<dbReference type="EMBL" id="CP000382">
    <property type="protein sequence ID" value="ABK61745.1"/>
    <property type="molecule type" value="Genomic_DNA"/>
</dbReference>